<sequence length="63" mass="7017">MSIVKGIAADIRPEFLEKLERTFSTEAAAYREGDTLDAVAFRAGQRHVVNWIKRHGTMSPTAV</sequence>
<reference evidence="1 2" key="1">
    <citation type="submission" date="2020-07" db="EMBL/GenBank/DDBJ databases">
        <title>Complete genome sequence of Rhizobium phaseoli phage Palo.</title>
        <authorList>
            <person name="Nabhani A."/>
            <person name="Rushing L."/>
            <person name="Newkirk H."/>
            <person name="Gonzalez C."/>
            <person name="Young R."/>
            <person name="Liu M."/>
        </authorList>
    </citation>
    <scope>NUCLEOTIDE SEQUENCE [LARGE SCALE GENOMIC DNA]</scope>
</reference>
<protein>
    <submittedName>
        <fullName evidence="1">Uncharacterized protein</fullName>
    </submittedName>
</protein>
<evidence type="ECO:0000313" key="2">
    <source>
        <dbReference type="Proteomes" id="UP000516590"/>
    </source>
</evidence>
<name>A0A7L8G4K4_9CAUD</name>
<accession>A0A7L8G4K4</accession>
<gene>
    <name evidence="1" type="ORF">CPT_Palo_036</name>
</gene>
<keyword evidence="2" id="KW-1185">Reference proteome</keyword>
<proteinExistence type="predicted"/>
<evidence type="ECO:0000313" key="1">
    <source>
        <dbReference type="EMBL" id="QOE32095.1"/>
    </source>
</evidence>
<dbReference type="EMBL" id="MT708544">
    <property type="protein sequence ID" value="QOE32095.1"/>
    <property type="molecule type" value="Genomic_DNA"/>
</dbReference>
<organism evidence="1 2">
    <name type="scientific">Rhizobium phage Palo</name>
    <dbReference type="NCBI Taxonomy" id="2767573"/>
    <lineage>
        <taxon>Viruses</taxon>
        <taxon>Duplodnaviria</taxon>
        <taxon>Heunggongvirae</taxon>
        <taxon>Uroviricota</taxon>
        <taxon>Caudoviricetes</taxon>
        <taxon>Autographivirales</taxon>
        <taxon>Dunnvirinae</taxon>
        <taxon>Palovirus</taxon>
        <taxon>Palovirus palo</taxon>
    </lineage>
</organism>
<dbReference type="Proteomes" id="UP000516590">
    <property type="component" value="Segment"/>
</dbReference>